<protein>
    <submittedName>
        <fullName evidence="2">Uncharacterized protein</fullName>
    </submittedName>
</protein>
<proteinExistence type="predicted"/>
<feature type="compositionally biased region" description="Basic and acidic residues" evidence="1">
    <location>
        <begin position="1"/>
        <end position="15"/>
    </location>
</feature>
<dbReference type="EMBL" id="OX465084">
    <property type="protein sequence ID" value="CAI9296581.1"/>
    <property type="molecule type" value="Genomic_DNA"/>
</dbReference>
<name>A0AA35ZQS6_LACSI</name>
<organism evidence="2 3">
    <name type="scientific">Lactuca saligna</name>
    <name type="common">Willowleaf lettuce</name>
    <dbReference type="NCBI Taxonomy" id="75948"/>
    <lineage>
        <taxon>Eukaryota</taxon>
        <taxon>Viridiplantae</taxon>
        <taxon>Streptophyta</taxon>
        <taxon>Embryophyta</taxon>
        <taxon>Tracheophyta</taxon>
        <taxon>Spermatophyta</taxon>
        <taxon>Magnoliopsida</taxon>
        <taxon>eudicotyledons</taxon>
        <taxon>Gunneridae</taxon>
        <taxon>Pentapetalae</taxon>
        <taxon>asterids</taxon>
        <taxon>campanulids</taxon>
        <taxon>Asterales</taxon>
        <taxon>Asteraceae</taxon>
        <taxon>Cichorioideae</taxon>
        <taxon>Cichorieae</taxon>
        <taxon>Lactucinae</taxon>
        <taxon>Lactuca</taxon>
    </lineage>
</organism>
<keyword evidence="3" id="KW-1185">Reference proteome</keyword>
<dbReference type="Proteomes" id="UP001177003">
    <property type="component" value="Chromosome 8"/>
</dbReference>
<accession>A0AA35ZQS6</accession>
<feature type="region of interest" description="Disordered" evidence="1">
    <location>
        <begin position="1"/>
        <end position="38"/>
    </location>
</feature>
<feature type="compositionally biased region" description="Acidic residues" evidence="1">
    <location>
        <begin position="108"/>
        <end position="118"/>
    </location>
</feature>
<feature type="region of interest" description="Disordered" evidence="1">
    <location>
        <begin position="55"/>
        <end position="74"/>
    </location>
</feature>
<dbReference type="AlphaFoldDB" id="A0AA35ZQS6"/>
<feature type="compositionally biased region" description="Basic and acidic residues" evidence="1">
    <location>
        <begin position="80"/>
        <end position="93"/>
    </location>
</feature>
<evidence type="ECO:0000256" key="1">
    <source>
        <dbReference type="SAM" id="MobiDB-lite"/>
    </source>
</evidence>
<gene>
    <name evidence="2" type="ORF">LSALG_LOCUS35437</name>
</gene>
<reference evidence="2" key="1">
    <citation type="submission" date="2023-04" db="EMBL/GenBank/DDBJ databases">
        <authorList>
            <person name="Vijverberg K."/>
            <person name="Xiong W."/>
            <person name="Schranz E."/>
        </authorList>
    </citation>
    <scope>NUCLEOTIDE SEQUENCE</scope>
</reference>
<evidence type="ECO:0000313" key="2">
    <source>
        <dbReference type="EMBL" id="CAI9296581.1"/>
    </source>
</evidence>
<evidence type="ECO:0000313" key="3">
    <source>
        <dbReference type="Proteomes" id="UP001177003"/>
    </source>
</evidence>
<feature type="region of interest" description="Disordered" evidence="1">
    <location>
        <begin position="80"/>
        <end position="118"/>
    </location>
</feature>
<sequence>MRDNPLNNKGEKTSSEDVPDSFFIPEDPPRNDPPIEEDIKVTFEEDSTLIAALPTQTTFPYIIPSTSKVPNDFSLSLSTDEIHIEDKDGDKGKQAQSDQENEPKGTEDSDDSNDDDDQKYEDQVLIQIHDDMISATKELIKKSHVRHEKYQHLEKEIRKKDGINMNMQQMDKLKTKMTEDTFRATQSMPPPIPTLTIWHIDIGSPIKKSDYPPKEPLIPRPSELFITLVAQQIISSTSTLNAPMKDKGKGINF</sequence>